<evidence type="ECO:0008006" key="3">
    <source>
        <dbReference type="Google" id="ProtNLM"/>
    </source>
</evidence>
<accession>A0ABS4ALF5</accession>
<gene>
    <name evidence="1" type="ORF">J8J14_24185</name>
</gene>
<comment type="caution">
    <text evidence="1">The sequence shown here is derived from an EMBL/GenBank/DDBJ whole genome shotgun (WGS) entry which is preliminary data.</text>
</comment>
<name>A0ABS4ALF5_9PROT</name>
<evidence type="ECO:0000313" key="1">
    <source>
        <dbReference type="EMBL" id="MBP0447841.1"/>
    </source>
</evidence>
<organism evidence="1 2">
    <name type="scientific">Pararoseomonas baculiformis</name>
    <dbReference type="NCBI Taxonomy" id="2820812"/>
    <lineage>
        <taxon>Bacteria</taxon>
        <taxon>Pseudomonadati</taxon>
        <taxon>Pseudomonadota</taxon>
        <taxon>Alphaproteobacteria</taxon>
        <taxon>Acetobacterales</taxon>
        <taxon>Acetobacteraceae</taxon>
        <taxon>Pararoseomonas</taxon>
    </lineage>
</organism>
<proteinExistence type="predicted"/>
<dbReference type="EMBL" id="JAGIZB010000066">
    <property type="protein sequence ID" value="MBP0447841.1"/>
    <property type="molecule type" value="Genomic_DNA"/>
</dbReference>
<dbReference type="InterPro" id="IPR036895">
    <property type="entry name" value="Uracil-DNA_glycosylase-like_sf"/>
</dbReference>
<keyword evidence="2" id="KW-1185">Reference proteome</keyword>
<dbReference type="SUPFAM" id="SSF52141">
    <property type="entry name" value="Uracil-DNA glycosylase-like"/>
    <property type="match status" value="1"/>
</dbReference>
<dbReference type="RefSeq" id="WP_209382104.1">
    <property type="nucleotide sequence ID" value="NZ_JAGIZB010000066.1"/>
</dbReference>
<reference evidence="1 2" key="1">
    <citation type="submission" date="2021-03" db="EMBL/GenBank/DDBJ databases">
        <authorList>
            <person name="So Y."/>
        </authorList>
    </citation>
    <scope>NUCLEOTIDE SEQUENCE [LARGE SCALE GENOMIC DNA]</scope>
    <source>
        <strain evidence="1 2">SSH11</strain>
    </source>
</reference>
<evidence type="ECO:0000313" key="2">
    <source>
        <dbReference type="Proteomes" id="UP000681594"/>
    </source>
</evidence>
<protein>
    <recommendedName>
        <fullName evidence="3">Uracil-DNA glycosylase-like domain-containing protein</fullName>
    </recommendedName>
</protein>
<dbReference type="Gene3D" id="3.40.470.10">
    <property type="entry name" value="Uracil-DNA glycosylase-like domain"/>
    <property type="match status" value="1"/>
</dbReference>
<sequence>MTRDELRQLVAIHLDRTGDPDSWSGQPGAVLYSGLASLRPGRFYLLGINPGGMDDMGGPVIRENLCADDGTNHYADQHWEGEPGTRSVLQKRVCDLIDALGVAPQDVPSTNLIFRCWPQIRNLPDRNEWRRRCWGVHEHLLRLVKPRWIISLGYGGYDAFEFLKPAGPERQKQAAKTAWYYEREMDFGEGPQPVGVLGVAHPGKQGFVKLNGAERYPDDLKAFIARYVRPGEAEAGS</sequence>
<dbReference type="Proteomes" id="UP000681594">
    <property type="component" value="Unassembled WGS sequence"/>
</dbReference>